<reference evidence="12 13" key="1">
    <citation type="submission" date="2018-06" db="EMBL/GenBank/DDBJ databases">
        <authorList>
            <consortium name="Pathogen Informatics"/>
            <person name="Doyle S."/>
        </authorList>
    </citation>
    <scope>NUCLEOTIDE SEQUENCE [LARGE SCALE GENOMIC DNA]</scope>
    <source>
        <strain evidence="12 13">NCTC11997</strain>
    </source>
</reference>
<comment type="subcellular location">
    <subcellularLocation>
        <location evidence="1 9">Cell inner membrane</location>
        <topology evidence="1 9">Multi-pass membrane protein</topology>
    </subcellularLocation>
</comment>
<evidence type="ECO:0000313" key="13">
    <source>
        <dbReference type="Proteomes" id="UP000254603"/>
    </source>
</evidence>
<dbReference type="EMBL" id="CP065725">
    <property type="protein sequence ID" value="QPT40441.1"/>
    <property type="molecule type" value="Genomic_DNA"/>
</dbReference>
<comment type="function">
    <text evidence="9">Part of the tripartite ATP-independent periplasmic (TRAP) transport system.</text>
</comment>
<evidence type="ECO:0000256" key="5">
    <source>
        <dbReference type="ARBA" id="ARBA00022692"/>
    </source>
</evidence>
<comment type="subunit">
    <text evidence="9">The complex comprises the extracytoplasmic solute receptor protein and the two transmembrane proteins.</text>
</comment>
<dbReference type="PANTHER" id="PTHR35011">
    <property type="entry name" value="2,3-DIKETO-L-GULONATE TRAP TRANSPORTER SMALL PERMEASE PROTEIN YIAM"/>
    <property type="match status" value="1"/>
</dbReference>
<keyword evidence="7 9" id="KW-0472">Membrane</keyword>
<protein>
    <recommendedName>
        <fullName evidence="9">TRAP transporter small permease protein</fullName>
    </recommendedName>
</protein>
<dbReference type="GO" id="GO:0022857">
    <property type="term" value="F:transmembrane transporter activity"/>
    <property type="evidence" value="ECO:0007669"/>
    <property type="project" value="UniProtKB-UniRule"/>
</dbReference>
<sequence>MSKSKKTRLESSLGVIALALICIISFANVVIRYITDMSFAFTEEYSIFLMVVLAFAGASAASRRNEHIRISLLEHHCGKKSRYVIYTIQWLGALIVLCLVTWYGGKLTWEEYIYDSLSPGLGHPNWIYLIWLPILSVAIIYRTTQHWLELMTNRTQEAHHES</sequence>
<keyword evidence="2 9" id="KW-0813">Transport</keyword>
<dbReference type="GO" id="GO:0015740">
    <property type="term" value="P:C4-dicarboxylate transport"/>
    <property type="evidence" value="ECO:0007669"/>
    <property type="project" value="TreeGrafter"/>
</dbReference>
<keyword evidence="4 9" id="KW-0997">Cell inner membrane</keyword>
<dbReference type="STRING" id="1122619.GCA_000373745_01217"/>
<evidence type="ECO:0000256" key="6">
    <source>
        <dbReference type="ARBA" id="ARBA00022989"/>
    </source>
</evidence>
<keyword evidence="5 9" id="KW-0812">Transmembrane</keyword>
<keyword evidence="6 9" id="KW-1133">Transmembrane helix</keyword>
<evidence type="ECO:0000313" key="12">
    <source>
        <dbReference type="EMBL" id="SUA51130.1"/>
    </source>
</evidence>
<evidence type="ECO:0000256" key="1">
    <source>
        <dbReference type="ARBA" id="ARBA00004429"/>
    </source>
</evidence>
<feature type="transmembrane region" description="Helical" evidence="9">
    <location>
        <begin position="83"/>
        <end position="105"/>
    </location>
</feature>
<evidence type="ECO:0000256" key="8">
    <source>
        <dbReference type="ARBA" id="ARBA00038436"/>
    </source>
</evidence>
<accession>A0A378XC30</accession>
<feature type="domain" description="Tripartite ATP-independent periplasmic transporters DctQ component" evidence="10">
    <location>
        <begin position="21"/>
        <end position="151"/>
    </location>
</feature>
<keyword evidence="14" id="KW-1185">Reference proteome</keyword>
<dbReference type="AlphaFoldDB" id="A0A378XC30"/>
<evidence type="ECO:0000256" key="7">
    <source>
        <dbReference type="ARBA" id="ARBA00023136"/>
    </source>
</evidence>
<dbReference type="Proteomes" id="UP000594903">
    <property type="component" value="Chromosome"/>
</dbReference>
<evidence type="ECO:0000313" key="11">
    <source>
        <dbReference type="EMBL" id="QPT40441.1"/>
    </source>
</evidence>
<evidence type="ECO:0000313" key="14">
    <source>
        <dbReference type="Proteomes" id="UP000594903"/>
    </source>
</evidence>
<dbReference type="Pfam" id="PF04290">
    <property type="entry name" value="DctQ"/>
    <property type="match status" value="1"/>
</dbReference>
<evidence type="ECO:0000256" key="9">
    <source>
        <dbReference type="RuleBase" id="RU369079"/>
    </source>
</evidence>
<evidence type="ECO:0000256" key="4">
    <source>
        <dbReference type="ARBA" id="ARBA00022519"/>
    </source>
</evidence>
<feature type="transmembrane region" description="Helical" evidence="9">
    <location>
        <begin position="45"/>
        <end position="62"/>
    </location>
</feature>
<name>A0A378XC30_9BURK</name>
<dbReference type="Proteomes" id="UP000254603">
    <property type="component" value="Unassembled WGS sequence"/>
</dbReference>
<keyword evidence="3" id="KW-1003">Cell membrane</keyword>
<reference evidence="11 14" key="2">
    <citation type="submission" date="2020-12" db="EMBL/GenBank/DDBJ databases">
        <title>FDA dAtabase for Regulatory Grade micrObial Sequences (FDA-ARGOS): Supporting development and validation of Infectious Disease Dx tests.</title>
        <authorList>
            <person name="Sproer C."/>
            <person name="Gronow S."/>
            <person name="Severitt S."/>
            <person name="Schroder I."/>
            <person name="Tallon L."/>
            <person name="Sadzewicz L."/>
            <person name="Zhao X."/>
            <person name="Boylan J."/>
            <person name="Ott S."/>
            <person name="Bowen H."/>
            <person name="Vavikolanu K."/>
            <person name="Mehta A."/>
            <person name="Aluvathingal J."/>
            <person name="Nadendla S."/>
            <person name="Lowell S."/>
            <person name="Myers T."/>
            <person name="Yan Y."/>
            <person name="Sichtig H."/>
        </authorList>
    </citation>
    <scope>NUCLEOTIDE SEQUENCE [LARGE SCALE GENOMIC DNA]</scope>
    <source>
        <strain evidence="11 14">FDAARGOS_872</strain>
    </source>
</reference>
<dbReference type="PANTHER" id="PTHR35011:SF2">
    <property type="entry name" value="2,3-DIKETO-L-GULONATE TRAP TRANSPORTER SMALL PERMEASE PROTEIN YIAM"/>
    <property type="match status" value="1"/>
</dbReference>
<gene>
    <name evidence="11" type="ORF">I6G29_02190</name>
    <name evidence="12" type="ORF">NCTC11997_00487</name>
</gene>
<dbReference type="RefSeq" id="WP_018574402.1">
    <property type="nucleotide sequence ID" value="NZ_CP065725.1"/>
</dbReference>
<proteinExistence type="inferred from homology"/>
<comment type="similarity">
    <text evidence="8 9">Belongs to the TRAP transporter small permease family.</text>
</comment>
<dbReference type="GO" id="GO:0005886">
    <property type="term" value="C:plasma membrane"/>
    <property type="evidence" value="ECO:0007669"/>
    <property type="project" value="UniProtKB-SubCell"/>
</dbReference>
<dbReference type="EMBL" id="UGSB01000001">
    <property type="protein sequence ID" value="SUA51130.1"/>
    <property type="molecule type" value="Genomic_DNA"/>
</dbReference>
<feature type="transmembrane region" description="Helical" evidence="9">
    <location>
        <begin position="125"/>
        <end position="144"/>
    </location>
</feature>
<dbReference type="OrthoDB" id="6363908at2"/>
<evidence type="ECO:0000256" key="3">
    <source>
        <dbReference type="ARBA" id="ARBA00022475"/>
    </source>
</evidence>
<organism evidence="12 13">
    <name type="scientific">Oligella ureolytica</name>
    <dbReference type="NCBI Taxonomy" id="90244"/>
    <lineage>
        <taxon>Bacteria</taxon>
        <taxon>Pseudomonadati</taxon>
        <taxon>Pseudomonadota</taxon>
        <taxon>Betaproteobacteria</taxon>
        <taxon>Burkholderiales</taxon>
        <taxon>Alcaligenaceae</taxon>
        <taxon>Oligella</taxon>
    </lineage>
</organism>
<feature type="transmembrane region" description="Helical" evidence="9">
    <location>
        <begin position="12"/>
        <end position="33"/>
    </location>
</feature>
<evidence type="ECO:0000256" key="2">
    <source>
        <dbReference type="ARBA" id="ARBA00022448"/>
    </source>
</evidence>
<evidence type="ECO:0000259" key="10">
    <source>
        <dbReference type="Pfam" id="PF04290"/>
    </source>
</evidence>
<dbReference type="InterPro" id="IPR007387">
    <property type="entry name" value="TRAP_DctQ"/>
</dbReference>
<dbReference type="InterPro" id="IPR055348">
    <property type="entry name" value="DctQ"/>
</dbReference>